<gene>
    <name evidence="1" type="ORF">LY89DRAFT_737196</name>
</gene>
<proteinExistence type="predicted"/>
<dbReference type="AlphaFoldDB" id="A0A194WZT4"/>
<dbReference type="RefSeq" id="XP_018067574.1">
    <property type="nucleotide sequence ID" value="XM_018220226.1"/>
</dbReference>
<dbReference type="Proteomes" id="UP000070700">
    <property type="component" value="Unassembled WGS sequence"/>
</dbReference>
<dbReference type="KEGG" id="psco:LY89DRAFT_737196"/>
<dbReference type="GeneID" id="28829952"/>
<dbReference type="EMBL" id="KQ947422">
    <property type="protein sequence ID" value="KUJ13219.1"/>
    <property type="molecule type" value="Genomic_DNA"/>
</dbReference>
<keyword evidence="2" id="KW-1185">Reference proteome</keyword>
<dbReference type="InParanoid" id="A0A194WZT4"/>
<sequence>MPSAGGLNVRSGLSHQLTRPFLGSENVAYTDVELISIERQRRGCDSLKERFAASSKLGGFEDVSMNKFENEATDHELRARVVVHPEIAVFGRQLCEEKVEAWFKLMQSGDHIFYCNDNTFCTNVEVFFTDSPSEPIVFPWPWSMDITQMASVSVIMVQFTAQLVRHINNGGEHSTLWVSRQSLKDFIPFGVVKTLGYLVDEMLINLNYNYFEVFVNKSKEYPWTEFAFPGSFLSGSREEIDVEQLAPSVAYHVEKDNSTQDLCYTYARFSTEFRSRITPSKSRQILHLKAIWELRQDEPR</sequence>
<accession>A0A194WZT4</accession>
<reference evidence="1 2" key="1">
    <citation type="submission" date="2015-10" db="EMBL/GenBank/DDBJ databases">
        <title>Full genome of DAOMC 229536 Phialocephala scopiformis, a fungal endophyte of spruce producing the potent anti-insectan compound rugulosin.</title>
        <authorList>
            <consortium name="DOE Joint Genome Institute"/>
            <person name="Walker A.K."/>
            <person name="Frasz S.L."/>
            <person name="Seifert K.A."/>
            <person name="Miller J.D."/>
            <person name="Mondo S.J."/>
            <person name="Labutti K."/>
            <person name="Lipzen A."/>
            <person name="Dockter R."/>
            <person name="Kennedy M."/>
            <person name="Grigoriev I.V."/>
            <person name="Spatafora J.W."/>
        </authorList>
    </citation>
    <scope>NUCLEOTIDE SEQUENCE [LARGE SCALE GENOMIC DNA]</scope>
    <source>
        <strain evidence="1 2">CBS 120377</strain>
    </source>
</reference>
<organism evidence="1 2">
    <name type="scientific">Mollisia scopiformis</name>
    <name type="common">Conifer needle endophyte fungus</name>
    <name type="synonym">Phialocephala scopiformis</name>
    <dbReference type="NCBI Taxonomy" id="149040"/>
    <lineage>
        <taxon>Eukaryota</taxon>
        <taxon>Fungi</taxon>
        <taxon>Dikarya</taxon>
        <taxon>Ascomycota</taxon>
        <taxon>Pezizomycotina</taxon>
        <taxon>Leotiomycetes</taxon>
        <taxon>Helotiales</taxon>
        <taxon>Mollisiaceae</taxon>
        <taxon>Mollisia</taxon>
    </lineage>
</organism>
<name>A0A194WZT4_MOLSC</name>
<evidence type="ECO:0000313" key="2">
    <source>
        <dbReference type="Proteomes" id="UP000070700"/>
    </source>
</evidence>
<evidence type="ECO:0000313" key="1">
    <source>
        <dbReference type="EMBL" id="KUJ13219.1"/>
    </source>
</evidence>
<protein>
    <submittedName>
        <fullName evidence="1">Uncharacterized protein</fullName>
    </submittedName>
</protein>